<dbReference type="InterPro" id="IPR005117">
    <property type="entry name" value="NiRdtase/SiRdtase_haem-b_fer"/>
</dbReference>
<evidence type="ECO:0000259" key="8">
    <source>
        <dbReference type="Pfam" id="PF03460"/>
    </source>
</evidence>
<dbReference type="InterPro" id="IPR036136">
    <property type="entry name" value="Nit/Sulf_reduc_fer-like_dom_sf"/>
</dbReference>
<evidence type="ECO:0000313" key="9">
    <source>
        <dbReference type="EMBL" id="AJF05653.1"/>
    </source>
</evidence>
<keyword evidence="10" id="KW-1185">Reference proteome</keyword>
<dbReference type="HOGENOM" id="CLU_015667_2_4_7"/>
<keyword evidence="4" id="KW-0560">Oxidoreductase</keyword>
<evidence type="ECO:0000256" key="1">
    <source>
        <dbReference type="ARBA" id="ARBA00022485"/>
    </source>
</evidence>
<evidence type="ECO:0008006" key="11">
    <source>
        <dbReference type="Google" id="ProtNLM"/>
    </source>
</evidence>
<dbReference type="Pfam" id="PF03460">
    <property type="entry name" value="NIR_SIR_ferr"/>
    <property type="match status" value="2"/>
</dbReference>
<keyword evidence="3" id="KW-0479">Metal-binding</keyword>
<dbReference type="AlphaFoldDB" id="A0A0B5FED0"/>
<feature type="domain" description="Nitrite/Sulfite reductase ferredoxin-like" evidence="8">
    <location>
        <begin position="22"/>
        <end position="87"/>
    </location>
</feature>
<dbReference type="InterPro" id="IPR051329">
    <property type="entry name" value="NIR_SIR_4Fe-4S"/>
</dbReference>
<protein>
    <recommendedName>
        <fullName evidence="11">Nitrite reductase</fullName>
    </recommendedName>
</protein>
<dbReference type="PROSITE" id="PS00365">
    <property type="entry name" value="NIR_SIR"/>
    <property type="match status" value="1"/>
</dbReference>
<dbReference type="SUPFAM" id="SSF56014">
    <property type="entry name" value="Nitrite and sulphite reductase 4Fe-4S domain-like"/>
    <property type="match status" value="2"/>
</dbReference>
<dbReference type="PRINTS" id="PR00397">
    <property type="entry name" value="SIROHAEM"/>
</dbReference>
<dbReference type="InterPro" id="IPR006067">
    <property type="entry name" value="NO2/SO3_Rdtase_4Fe4S_dom"/>
</dbReference>
<dbReference type="EMBL" id="CP010311">
    <property type="protein sequence ID" value="AJF05653.1"/>
    <property type="molecule type" value="Genomic_DNA"/>
</dbReference>
<dbReference type="InterPro" id="IPR045854">
    <property type="entry name" value="NO2/SO3_Rdtase_4Fe4S_sf"/>
</dbReference>
<feature type="domain" description="Nitrite/sulphite reductase 4Fe-4S" evidence="7">
    <location>
        <begin position="117"/>
        <end position="240"/>
    </location>
</feature>
<keyword evidence="5" id="KW-0408">Iron</keyword>
<evidence type="ECO:0000256" key="2">
    <source>
        <dbReference type="ARBA" id="ARBA00022617"/>
    </source>
</evidence>
<evidence type="ECO:0000256" key="3">
    <source>
        <dbReference type="ARBA" id="ARBA00022723"/>
    </source>
</evidence>
<evidence type="ECO:0000259" key="7">
    <source>
        <dbReference type="Pfam" id="PF01077"/>
    </source>
</evidence>
<reference evidence="9 10" key="1">
    <citation type="journal article" date="2015" name="Genome Announc.">
        <title>Genomes of Geoalkalibacter ferrihydriticus Z-0531T and Geoalkalibacter subterraneus Red1T, Two Haloalkaliphilic Metal-Reducing Deltaproteobacteria.</title>
        <authorList>
            <person name="Badalamenti J.P."/>
            <person name="Krajmalnik-Brown R."/>
            <person name="Torres C.I."/>
            <person name="Bond D.R."/>
        </authorList>
    </citation>
    <scope>NUCLEOTIDE SEQUENCE [LARGE SCALE GENOMIC DNA]</scope>
    <source>
        <strain evidence="9 10">Red1</strain>
    </source>
</reference>
<accession>A0A0B5FED0</accession>
<dbReference type="RefSeq" id="WP_040199035.1">
    <property type="nucleotide sequence ID" value="NZ_CP010311.1"/>
</dbReference>
<name>A0A0B5FED0_9BACT</name>
<dbReference type="InterPro" id="IPR006066">
    <property type="entry name" value="NO2/SO3_Rdtase_FeS/sirohaem_BS"/>
</dbReference>
<dbReference type="GO" id="GO:0051539">
    <property type="term" value="F:4 iron, 4 sulfur cluster binding"/>
    <property type="evidence" value="ECO:0007669"/>
    <property type="project" value="UniProtKB-KW"/>
</dbReference>
<dbReference type="GO" id="GO:0020037">
    <property type="term" value="F:heme binding"/>
    <property type="evidence" value="ECO:0007669"/>
    <property type="project" value="InterPro"/>
</dbReference>
<evidence type="ECO:0000256" key="6">
    <source>
        <dbReference type="ARBA" id="ARBA00023014"/>
    </source>
</evidence>
<keyword evidence="2" id="KW-0349">Heme</keyword>
<dbReference type="STRING" id="483547.GSUB_02450"/>
<dbReference type="GO" id="GO:0016491">
    <property type="term" value="F:oxidoreductase activity"/>
    <property type="evidence" value="ECO:0007669"/>
    <property type="project" value="UniProtKB-KW"/>
</dbReference>
<sequence>MTSATPQKPAVDFHKLRLDGVYRMNDQDELMLRIKVPAGVLSVAQAGQVAELADSFAGGRLHLTTRGSIELHRVQIEDLPSIGRGLASVGLTSRGACGGAVRGITCSTSFSPHFGTTQALARRLHRHFAGNPHFEGLPKKFKIAVEDGYQNARHLIQDVGLVLVEAHQEENLYDVWVGGGLGREPQAAILLEEKVTEKRIIPLIEAVVRTYRKHTAPPRRLKYLLRTQGESTFRRLLQQEQGSASATLIAGGLDAAPAPGTNLETVTAPIFAGDLDTTAFRNLVDLAALHTEGFLALTADQNIALAPRSEKAAQELNKQLTEAGFNKAAPEQRTTFRVCVGNHACRMGLCATREVARQALARMPETARDLDWAISGCPNSCSQPQLADFGIVTSSLVKDENGVRQPRFDLYRRTDKNLGEKIKTGLSLSDLMLTLKQAL</sequence>
<evidence type="ECO:0000256" key="5">
    <source>
        <dbReference type="ARBA" id="ARBA00023004"/>
    </source>
</evidence>
<keyword evidence="1" id="KW-0004">4Fe-4S</keyword>
<evidence type="ECO:0000256" key="4">
    <source>
        <dbReference type="ARBA" id="ARBA00023002"/>
    </source>
</evidence>
<evidence type="ECO:0000313" key="10">
    <source>
        <dbReference type="Proteomes" id="UP000035036"/>
    </source>
</evidence>
<gene>
    <name evidence="9" type="ORF">GSUB_02450</name>
</gene>
<dbReference type="Gene3D" id="3.30.413.10">
    <property type="entry name" value="Sulfite Reductase Hemoprotein, domain 1"/>
    <property type="match status" value="2"/>
</dbReference>
<dbReference type="GO" id="GO:0046872">
    <property type="term" value="F:metal ion binding"/>
    <property type="evidence" value="ECO:0007669"/>
    <property type="project" value="UniProtKB-KW"/>
</dbReference>
<feature type="domain" description="Nitrite/Sulfite reductase ferredoxin-like" evidence="8">
    <location>
        <begin position="262"/>
        <end position="322"/>
    </location>
</feature>
<dbReference type="PANTHER" id="PTHR32439:SF9">
    <property type="entry name" value="BLR3264 PROTEIN"/>
    <property type="match status" value="1"/>
</dbReference>
<dbReference type="OrthoDB" id="9803707at2"/>
<dbReference type="KEGG" id="gsb:GSUB_02450"/>
<proteinExistence type="predicted"/>
<dbReference type="SUPFAM" id="SSF55124">
    <property type="entry name" value="Nitrite/Sulfite reductase N-terminal domain-like"/>
    <property type="match status" value="2"/>
</dbReference>
<dbReference type="Proteomes" id="UP000035036">
    <property type="component" value="Chromosome"/>
</dbReference>
<keyword evidence="6" id="KW-0411">Iron-sulfur</keyword>
<dbReference type="Pfam" id="PF01077">
    <property type="entry name" value="NIR_SIR"/>
    <property type="match status" value="1"/>
</dbReference>
<dbReference type="Gene3D" id="3.90.480.10">
    <property type="entry name" value="Sulfite Reductase Hemoprotein,Domain 2"/>
    <property type="match status" value="1"/>
</dbReference>
<dbReference type="PANTHER" id="PTHR32439">
    <property type="entry name" value="FERREDOXIN--NITRITE REDUCTASE, CHLOROPLASTIC"/>
    <property type="match status" value="1"/>
</dbReference>
<organism evidence="9 10">
    <name type="scientific">Geoalkalibacter subterraneus</name>
    <dbReference type="NCBI Taxonomy" id="483547"/>
    <lineage>
        <taxon>Bacteria</taxon>
        <taxon>Pseudomonadati</taxon>
        <taxon>Thermodesulfobacteriota</taxon>
        <taxon>Desulfuromonadia</taxon>
        <taxon>Desulfuromonadales</taxon>
        <taxon>Geoalkalibacteraceae</taxon>
        <taxon>Geoalkalibacter</taxon>
    </lineage>
</organism>